<dbReference type="EMBL" id="CADCTW010000230">
    <property type="protein sequence ID" value="CAA9367949.1"/>
    <property type="molecule type" value="Genomic_DNA"/>
</dbReference>
<accession>A0A6J4MSV7</accession>
<reference evidence="1" key="1">
    <citation type="submission" date="2020-02" db="EMBL/GenBank/DDBJ databases">
        <authorList>
            <person name="Meier V. D."/>
        </authorList>
    </citation>
    <scope>NUCLEOTIDE SEQUENCE</scope>
    <source>
        <strain evidence="1">AVDCRST_MAG68</strain>
    </source>
</reference>
<organism evidence="1">
    <name type="scientific">uncultured Gemmatimonadota bacterium</name>
    <dbReference type="NCBI Taxonomy" id="203437"/>
    <lineage>
        <taxon>Bacteria</taxon>
        <taxon>Pseudomonadati</taxon>
        <taxon>Gemmatimonadota</taxon>
        <taxon>environmental samples</taxon>
    </lineage>
</organism>
<dbReference type="AlphaFoldDB" id="A0A6J4MSV7"/>
<protein>
    <submittedName>
        <fullName evidence="1">Uncharacterized protein</fullName>
    </submittedName>
</protein>
<name>A0A6J4MSV7_9BACT</name>
<proteinExistence type="predicted"/>
<evidence type="ECO:0000313" key="1">
    <source>
        <dbReference type="EMBL" id="CAA9367949.1"/>
    </source>
</evidence>
<gene>
    <name evidence="1" type="ORF">AVDCRST_MAG68-5479</name>
</gene>
<sequence>MRFVVVSPYCFPVGGECPPPHSDPKAPMHLTRLSSSDTLLTYAATTSPLPLQASPAGAAPPSLGAITVVVGNNSDAPVWANRITLGITVGDPDEPESIDLTEVDGGFTVEAAGGDWTIAYAGNGRFVATPGTPQAAEFTTGGLSFTIGNIRVSTRVGTSPLDIAEHSSADGTEYADRAATVLLPKFPYGFFAGDLVAGAPSVDYGGTVRLTWTGAAAAAYTLRWDHESEDVTEVRAWTSPPLAHDTTFILDVRAQQDGETVTESFSVTVVVSNPSVVAHDLTVQNLATLHGGARVTGGATLDTLTAGDLTSNGTAQLRAAQIGRSLTANVRDLALTVGRNATLEVTRSDCVMVMANYADTAIDHCMGLYLIGPEGATMLYSTGPIHTEAGASVLTQLPTQAGPRVMASPLSPAAEVHLSGRGRLRGGVGRVDFDGPTADLMAHEAGYRVLLTAAGPCNGLYAGERDGSGFTVGECAGGTGDTGFDWLVIAPVRESLESGRPAVLPPALARRP</sequence>